<evidence type="ECO:0000313" key="8">
    <source>
        <dbReference type="EMBL" id="KAJ4463083.1"/>
    </source>
</evidence>
<gene>
    <name evidence="8" type="ORF">PAPYR_342</name>
</gene>
<keyword evidence="3" id="KW-0862">Zinc</keyword>
<evidence type="ECO:0000259" key="7">
    <source>
        <dbReference type="PROSITE" id="PS50135"/>
    </source>
</evidence>
<organism evidence="8 9">
    <name type="scientific">Paratrimastix pyriformis</name>
    <dbReference type="NCBI Taxonomy" id="342808"/>
    <lineage>
        <taxon>Eukaryota</taxon>
        <taxon>Metamonada</taxon>
        <taxon>Preaxostyla</taxon>
        <taxon>Paratrimastigidae</taxon>
        <taxon>Paratrimastix</taxon>
    </lineage>
</organism>
<dbReference type="SMART" id="SM00291">
    <property type="entry name" value="ZnF_ZZ"/>
    <property type="match status" value="2"/>
</dbReference>
<dbReference type="PANTHER" id="PTHR45931">
    <property type="entry name" value="SI:CH211-59O9.10"/>
    <property type="match status" value="1"/>
</dbReference>
<dbReference type="PANTHER" id="PTHR45931:SF3">
    <property type="entry name" value="RING ZINC FINGER-CONTAINING PROTEIN"/>
    <property type="match status" value="1"/>
</dbReference>
<dbReference type="CDD" id="cd02249">
    <property type="entry name" value="ZZ"/>
    <property type="match status" value="1"/>
</dbReference>
<evidence type="ECO:0000259" key="6">
    <source>
        <dbReference type="PROSITE" id="PS50089"/>
    </source>
</evidence>
<protein>
    <submittedName>
        <fullName evidence="8">RING finger protein</fullName>
    </submittedName>
</protein>
<keyword evidence="9" id="KW-1185">Reference proteome</keyword>
<name>A0ABQ8UX88_9EUKA</name>
<dbReference type="InterPro" id="IPR001841">
    <property type="entry name" value="Znf_RING"/>
</dbReference>
<dbReference type="SUPFAM" id="SSF57850">
    <property type="entry name" value="RING/U-box"/>
    <property type="match status" value="2"/>
</dbReference>
<keyword evidence="2 4" id="KW-0863">Zinc-finger</keyword>
<dbReference type="InterPro" id="IPR013083">
    <property type="entry name" value="Znf_RING/FYVE/PHD"/>
</dbReference>
<evidence type="ECO:0000313" key="9">
    <source>
        <dbReference type="Proteomes" id="UP001141327"/>
    </source>
</evidence>
<dbReference type="InterPro" id="IPR043145">
    <property type="entry name" value="Znf_ZZ_sf"/>
</dbReference>
<comment type="caution">
    <text evidence="8">The sequence shown here is derived from an EMBL/GenBank/DDBJ whole genome shotgun (WGS) entry which is preliminary data.</text>
</comment>
<keyword evidence="1" id="KW-0479">Metal-binding</keyword>
<accession>A0ABQ8UX88</accession>
<dbReference type="Pfam" id="PF00569">
    <property type="entry name" value="ZZ"/>
    <property type="match status" value="1"/>
</dbReference>
<reference evidence="8" key="1">
    <citation type="journal article" date="2022" name="bioRxiv">
        <title>Genomics of Preaxostyla Flagellates Illuminates Evolutionary Transitions and the Path Towards Mitochondrial Loss.</title>
        <authorList>
            <person name="Novak L.V.F."/>
            <person name="Treitli S.C."/>
            <person name="Pyrih J."/>
            <person name="Halakuc P."/>
            <person name="Pipaliya S.V."/>
            <person name="Vacek V."/>
            <person name="Brzon O."/>
            <person name="Soukal P."/>
            <person name="Eme L."/>
            <person name="Dacks J.B."/>
            <person name="Karnkowska A."/>
            <person name="Elias M."/>
            <person name="Hampl V."/>
        </authorList>
    </citation>
    <scope>NUCLEOTIDE SEQUENCE</scope>
    <source>
        <strain evidence="8">RCP-MX</strain>
    </source>
</reference>
<dbReference type="Pfam" id="PF13639">
    <property type="entry name" value="zf-RING_2"/>
    <property type="match status" value="1"/>
</dbReference>
<evidence type="ECO:0000256" key="4">
    <source>
        <dbReference type="PROSITE-ProRule" id="PRU00228"/>
    </source>
</evidence>
<feature type="region of interest" description="Disordered" evidence="5">
    <location>
        <begin position="372"/>
        <end position="391"/>
    </location>
</feature>
<dbReference type="Gene3D" id="3.30.40.10">
    <property type="entry name" value="Zinc/RING finger domain, C3HC4 (zinc finger)"/>
    <property type="match status" value="1"/>
</dbReference>
<dbReference type="PROSITE" id="PS50135">
    <property type="entry name" value="ZF_ZZ_2"/>
    <property type="match status" value="1"/>
</dbReference>
<dbReference type="InterPro" id="IPR051834">
    <property type="entry name" value="RING_finger_E3_ligase"/>
</dbReference>
<dbReference type="Gene3D" id="3.30.60.90">
    <property type="match status" value="1"/>
</dbReference>
<evidence type="ECO:0000256" key="1">
    <source>
        <dbReference type="ARBA" id="ARBA00022723"/>
    </source>
</evidence>
<feature type="domain" description="ZZ-type" evidence="7">
    <location>
        <begin position="79"/>
        <end position="134"/>
    </location>
</feature>
<dbReference type="SMART" id="SM00184">
    <property type="entry name" value="RING"/>
    <property type="match status" value="1"/>
</dbReference>
<dbReference type="CDD" id="cd16454">
    <property type="entry name" value="RING-H2_PA-TM-RING"/>
    <property type="match status" value="1"/>
</dbReference>
<evidence type="ECO:0000256" key="2">
    <source>
        <dbReference type="ARBA" id="ARBA00022771"/>
    </source>
</evidence>
<dbReference type="InterPro" id="IPR000433">
    <property type="entry name" value="Znf_ZZ"/>
</dbReference>
<sequence>MIGQNIAGGSPFRRQISCSSCGQPILNRGFFKQQHSDVVMCEACCFKSRDTLPSPMVHYSNASWYGDAQIAGVPSDNYVNGFCCDGCRGNFRGTPFWHCQQCGDFDLCPNCFHTFSHSSFYAGHTFAFYSGQAGPAICGPVPFMPLPLPPQVAPILRTLHTKFIAHTRYPELGSGLAPWPMLMSGNPPGDEIPVTTERTSQPSSLMHQVVLVHHVLRCVSGVCVNKMKWRMGTGHLVDVAVTGGWAATDAGLTPRGRLPPFRRPDEGGGRGGDLAAWVGRETIGYNRPALPVPLPRDPIGRQQLVPITPFTLLHAHLSHLDRDFTMQDYEVLLLLDGMLQAEQQRLHQQDRGATDEQLATLVPRLYLPAPAVTDPPATGLSPPTLEPALDEGEKHPAGIVQETCTICLEDFKANDMVTTLPCAHAFHADCIRKWLQLNAVCPNCKARVFHAPTERAQGEATATR</sequence>
<evidence type="ECO:0000256" key="5">
    <source>
        <dbReference type="SAM" id="MobiDB-lite"/>
    </source>
</evidence>
<dbReference type="EMBL" id="JAPMOS010000001">
    <property type="protein sequence ID" value="KAJ4463083.1"/>
    <property type="molecule type" value="Genomic_DNA"/>
</dbReference>
<dbReference type="PROSITE" id="PS50089">
    <property type="entry name" value="ZF_RING_2"/>
    <property type="match status" value="1"/>
</dbReference>
<evidence type="ECO:0000256" key="3">
    <source>
        <dbReference type="ARBA" id="ARBA00022833"/>
    </source>
</evidence>
<dbReference type="Proteomes" id="UP001141327">
    <property type="component" value="Unassembled WGS sequence"/>
</dbReference>
<feature type="domain" description="RING-type" evidence="6">
    <location>
        <begin position="404"/>
        <end position="445"/>
    </location>
</feature>
<proteinExistence type="predicted"/>